<keyword evidence="1" id="KW-0812">Transmembrane</keyword>
<reference evidence="2 3" key="1">
    <citation type="submission" date="2018-03" db="EMBL/GenBank/DDBJ databases">
        <title>Bioinformatic expansion and discovery of thiopeptide antibiotics.</title>
        <authorList>
            <person name="Schwalen C.J."/>
            <person name="Hudson G.A."/>
            <person name="Mitchell D.A."/>
        </authorList>
    </citation>
    <scope>NUCLEOTIDE SEQUENCE [LARGE SCALE GENOMIC DNA]</scope>
    <source>
        <strain evidence="2 3">ATCC 21389</strain>
    </source>
</reference>
<gene>
    <name evidence="2" type="ORF">C7C46_15475</name>
</gene>
<dbReference type="AlphaFoldDB" id="A0A2V4N3S1"/>
<keyword evidence="3" id="KW-1185">Reference proteome</keyword>
<dbReference type="RefSeq" id="WP_110669989.1">
    <property type="nucleotide sequence ID" value="NZ_PYBW01000048.1"/>
</dbReference>
<dbReference type="OrthoDB" id="3874258at2"/>
<protein>
    <submittedName>
        <fullName evidence="2">Uncharacterized protein</fullName>
    </submittedName>
</protein>
<dbReference type="EMBL" id="PYBW01000048">
    <property type="protein sequence ID" value="PYC78696.1"/>
    <property type="molecule type" value="Genomic_DNA"/>
</dbReference>
<feature type="transmembrane region" description="Helical" evidence="1">
    <location>
        <begin position="58"/>
        <end position="76"/>
    </location>
</feature>
<keyword evidence="1" id="KW-0472">Membrane</keyword>
<keyword evidence="1" id="KW-1133">Transmembrane helix</keyword>
<sequence>MLVWLLEVLGGYGLGALMTARAVFAYGRAGYLSGPARGRVSPHSVAEFERREREHVEAIALCAALLWVVAVPVLLLRQFVTRVLFARGCTSTPEPKQVLDSIDELERALGMGRYAGGVAVPVQGRAARVARAVEPGTAGGPGRSSRLT</sequence>
<evidence type="ECO:0000313" key="3">
    <source>
        <dbReference type="Proteomes" id="UP000248039"/>
    </source>
</evidence>
<dbReference type="Proteomes" id="UP000248039">
    <property type="component" value="Unassembled WGS sequence"/>
</dbReference>
<evidence type="ECO:0000313" key="2">
    <source>
        <dbReference type="EMBL" id="PYC78696.1"/>
    </source>
</evidence>
<name>A0A2V4N3S1_9ACTN</name>
<proteinExistence type="predicted"/>
<comment type="caution">
    <text evidence="2">The sequence shown here is derived from an EMBL/GenBank/DDBJ whole genome shotgun (WGS) entry which is preliminary data.</text>
</comment>
<accession>A0A2V4N3S1</accession>
<evidence type="ECO:0000256" key="1">
    <source>
        <dbReference type="SAM" id="Phobius"/>
    </source>
</evidence>
<organism evidence="2 3">
    <name type="scientific">Streptomyces tateyamensis</name>
    <dbReference type="NCBI Taxonomy" id="565073"/>
    <lineage>
        <taxon>Bacteria</taxon>
        <taxon>Bacillati</taxon>
        <taxon>Actinomycetota</taxon>
        <taxon>Actinomycetes</taxon>
        <taxon>Kitasatosporales</taxon>
        <taxon>Streptomycetaceae</taxon>
        <taxon>Streptomyces</taxon>
    </lineage>
</organism>